<evidence type="ECO:0000256" key="2">
    <source>
        <dbReference type="SAM" id="Phobius"/>
    </source>
</evidence>
<feature type="transmembrane region" description="Helical" evidence="2">
    <location>
        <begin position="285"/>
        <end position="307"/>
    </location>
</feature>
<feature type="region of interest" description="Disordered" evidence="1">
    <location>
        <begin position="362"/>
        <end position="383"/>
    </location>
</feature>
<name>A0A833RKA3_9HYME</name>
<evidence type="ECO:0000313" key="4">
    <source>
        <dbReference type="Proteomes" id="UP000655588"/>
    </source>
</evidence>
<dbReference type="EMBL" id="WNWW01000405">
    <property type="protein sequence ID" value="KAF3425304.1"/>
    <property type="molecule type" value="Genomic_DNA"/>
</dbReference>
<keyword evidence="2" id="KW-0812">Transmembrane</keyword>
<sequence length="383" mass="43467">MKYVIQWIRDWIPLNLMSTKQFVGKSIITPLEKMARRNVLLLWLLYLANNCVNYSSCMSHNNYYDECELFSIKYIHGLESEKLCSILGKVSTIDINTSAAIVQPKHMLDRWNVRMNVHCKFKVTTAKGYGLFGVVQKMSFRKNGTQCLDYVQFKRKDYHKTKKFCGSVDRNKVKYSVPESENNAESETYAEYDPSNHKSNAELETEIFISKEKLEAGEYLALRIAYTSFGNCSDVDSKRYKSIGHNTCMLNEYFCDEVYNCVPDICSDEGNCTHEIISSGTGTKVTVGAVTTMILCFIIFVMCLWICKRSQKLCWSTDCVLMSIDSDVCSRPGTLPHETEGSVNPPVPSAPMLEVAVPSSVADKDLPPSYDSLFPEQNNPVRL</sequence>
<evidence type="ECO:0000313" key="3">
    <source>
        <dbReference type="EMBL" id="KAF3425304.1"/>
    </source>
</evidence>
<dbReference type="Proteomes" id="UP000655588">
    <property type="component" value="Unassembled WGS sequence"/>
</dbReference>
<proteinExistence type="predicted"/>
<comment type="caution">
    <text evidence="3">The sequence shown here is derived from an EMBL/GenBank/DDBJ whole genome shotgun (WGS) entry which is preliminary data.</text>
</comment>
<dbReference type="AlphaFoldDB" id="A0A833RKA3"/>
<gene>
    <name evidence="3" type="ORF">E2986_04078</name>
</gene>
<organism evidence="3 4">
    <name type="scientific">Frieseomelitta varia</name>
    <dbReference type="NCBI Taxonomy" id="561572"/>
    <lineage>
        <taxon>Eukaryota</taxon>
        <taxon>Metazoa</taxon>
        <taxon>Ecdysozoa</taxon>
        <taxon>Arthropoda</taxon>
        <taxon>Hexapoda</taxon>
        <taxon>Insecta</taxon>
        <taxon>Pterygota</taxon>
        <taxon>Neoptera</taxon>
        <taxon>Endopterygota</taxon>
        <taxon>Hymenoptera</taxon>
        <taxon>Apocrita</taxon>
        <taxon>Aculeata</taxon>
        <taxon>Apoidea</taxon>
        <taxon>Anthophila</taxon>
        <taxon>Apidae</taxon>
        <taxon>Frieseomelitta</taxon>
    </lineage>
</organism>
<protein>
    <submittedName>
        <fullName evidence="3">Uncharacterized protein</fullName>
    </submittedName>
</protein>
<keyword evidence="4" id="KW-1185">Reference proteome</keyword>
<keyword evidence="2" id="KW-0472">Membrane</keyword>
<reference evidence="3" key="1">
    <citation type="submission" date="2019-11" db="EMBL/GenBank/DDBJ databases">
        <title>The nuclear and mitochondrial genomes of Frieseomelitta varia - a highly eusocial stingless bee (Meliponini) with a permanently sterile worker caste.</title>
        <authorList>
            <person name="Freitas F.C.P."/>
            <person name="Lourenco A.P."/>
            <person name="Nunes F.M.F."/>
            <person name="Paschoal A.R."/>
            <person name="Abreu F.C.P."/>
            <person name="Barbin F.O."/>
            <person name="Bataglia L."/>
            <person name="Cardoso-Junior C.A.M."/>
            <person name="Cervoni M.S."/>
            <person name="Silva S.R."/>
            <person name="Dalarmi F."/>
            <person name="Del Lama M.A."/>
            <person name="Depintor T.S."/>
            <person name="Ferreira K.M."/>
            <person name="Goria P.S."/>
            <person name="Jaskot M.C."/>
            <person name="Lago D.C."/>
            <person name="Luna-Lucena D."/>
            <person name="Moda L.M."/>
            <person name="Nascimento L."/>
            <person name="Pedrino M."/>
            <person name="Rabico F.O."/>
            <person name="Sanches F.C."/>
            <person name="Santos D.E."/>
            <person name="Santos C.G."/>
            <person name="Vieira J."/>
            <person name="Lopes T.F."/>
            <person name="Barchuk A.R."/>
            <person name="Hartfelder K."/>
            <person name="Simoes Z.L.P."/>
            <person name="Bitondi M.M.G."/>
            <person name="Pinheiro D.G."/>
        </authorList>
    </citation>
    <scope>NUCLEOTIDE SEQUENCE</scope>
    <source>
        <strain evidence="3">USP_RPSP 00005682</strain>
        <tissue evidence="3">Whole individual</tissue>
    </source>
</reference>
<accession>A0A833RKA3</accession>
<evidence type="ECO:0000256" key="1">
    <source>
        <dbReference type="SAM" id="MobiDB-lite"/>
    </source>
</evidence>
<keyword evidence="2" id="KW-1133">Transmembrane helix</keyword>